<proteinExistence type="predicted"/>
<name>A6P1F7_9FIRM</name>
<comment type="caution">
    <text evidence="1">The sequence shown here is derived from an EMBL/GenBank/DDBJ whole genome shotgun (WGS) entry which is preliminary data.</text>
</comment>
<reference evidence="1 2" key="2">
    <citation type="submission" date="2007-06" db="EMBL/GenBank/DDBJ databases">
        <title>Draft genome sequence of Pseudoflavonifractor capillosus ATCC 29799.</title>
        <authorList>
            <person name="Sudarsanam P."/>
            <person name="Ley R."/>
            <person name="Guruge J."/>
            <person name="Turnbaugh P.J."/>
            <person name="Mahowald M."/>
            <person name="Liep D."/>
            <person name="Gordon J."/>
        </authorList>
    </citation>
    <scope>NUCLEOTIDE SEQUENCE [LARGE SCALE GENOMIC DNA]</scope>
    <source>
        <strain evidence="1 2">ATCC 29799</strain>
    </source>
</reference>
<dbReference type="Proteomes" id="UP000003639">
    <property type="component" value="Unassembled WGS sequence"/>
</dbReference>
<dbReference type="eggNOG" id="COG1475">
    <property type="taxonomic scope" value="Bacteria"/>
</dbReference>
<dbReference type="AlphaFoldDB" id="A6P1F7"/>
<accession>A6P1F7</accession>
<dbReference type="EMBL" id="AAXG02000047">
    <property type="protein sequence ID" value="EDM97849.1"/>
    <property type="molecule type" value="Genomic_DNA"/>
</dbReference>
<keyword evidence="2" id="KW-1185">Reference proteome</keyword>
<evidence type="ECO:0000313" key="2">
    <source>
        <dbReference type="Proteomes" id="UP000003639"/>
    </source>
</evidence>
<gene>
    <name evidence="1" type="ORF">BACCAP_04324</name>
</gene>
<organism evidence="1 2">
    <name type="scientific">Pseudoflavonifractor capillosus ATCC 29799</name>
    <dbReference type="NCBI Taxonomy" id="411467"/>
    <lineage>
        <taxon>Bacteria</taxon>
        <taxon>Bacillati</taxon>
        <taxon>Bacillota</taxon>
        <taxon>Clostridia</taxon>
        <taxon>Eubacteriales</taxon>
        <taxon>Oscillospiraceae</taxon>
        <taxon>Pseudoflavonifractor</taxon>
    </lineage>
</organism>
<protein>
    <submittedName>
        <fullName evidence="1">Uncharacterized protein</fullName>
    </submittedName>
</protein>
<sequence length="134" mass="15005">MPELQDMVDGTAVNANGEPIKKLGFIPAVELSFIRPKNQHLIAVSIEGEQASPSVAQAKKLRELDQANKLTGDVIDAILSEEKKEVGQVIISTEELNRYFGQEVTPRQMKEQIIALLDEWKEKQPPEKKAELEK</sequence>
<evidence type="ECO:0000313" key="1">
    <source>
        <dbReference type="EMBL" id="EDM97849.1"/>
    </source>
</evidence>
<dbReference type="STRING" id="411467.BACCAP_04324"/>
<reference evidence="1 2" key="1">
    <citation type="submission" date="2007-04" db="EMBL/GenBank/DDBJ databases">
        <authorList>
            <person name="Fulton L."/>
            <person name="Clifton S."/>
            <person name="Fulton B."/>
            <person name="Xu J."/>
            <person name="Minx P."/>
            <person name="Pepin K.H."/>
            <person name="Johnson M."/>
            <person name="Thiruvilangam P."/>
            <person name="Bhonagiri V."/>
            <person name="Nash W.E."/>
            <person name="Mardis E.R."/>
            <person name="Wilson R.K."/>
        </authorList>
    </citation>
    <scope>NUCLEOTIDE SEQUENCE [LARGE SCALE GENOMIC DNA]</scope>
    <source>
        <strain evidence="1 2">ATCC 29799</strain>
    </source>
</reference>